<evidence type="ECO:0000256" key="2">
    <source>
        <dbReference type="ARBA" id="ARBA00004994"/>
    </source>
</evidence>
<dbReference type="SUPFAM" id="SSF51735">
    <property type="entry name" value="NAD(P)-binding Rossmann-fold domains"/>
    <property type="match status" value="1"/>
</dbReference>
<gene>
    <name evidence="13" type="ORF">GXW79_14150</name>
</gene>
<evidence type="ECO:0000256" key="8">
    <source>
        <dbReference type="ARBA" id="ARBA00023002"/>
    </source>
</evidence>
<feature type="domain" description="Ketopantoate reductase N-terminal" evidence="11">
    <location>
        <begin position="3"/>
        <end position="169"/>
    </location>
</feature>
<evidence type="ECO:0000256" key="3">
    <source>
        <dbReference type="ARBA" id="ARBA00007870"/>
    </source>
</evidence>
<dbReference type="Gene3D" id="3.40.50.720">
    <property type="entry name" value="NAD(P)-binding Rossmann-like Domain"/>
    <property type="match status" value="1"/>
</dbReference>
<evidence type="ECO:0000259" key="12">
    <source>
        <dbReference type="Pfam" id="PF08546"/>
    </source>
</evidence>
<name>A0AAF1JXI8_9PROT</name>
<evidence type="ECO:0000256" key="1">
    <source>
        <dbReference type="ARBA" id="ARBA00002919"/>
    </source>
</evidence>
<reference evidence="13" key="2">
    <citation type="journal article" date="2021" name="Syst. Appl. Microbiol.">
        <title>Roseomonas hellenica sp. nov., isolated from roots of wild-growing Alkanna tinctoria.</title>
        <authorList>
            <person name="Rat A."/>
            <person name="Naranjo H.D."/>
            <person name="Lebbe L."/>
            <person name="Cnockaert M."/>
            <person name="Krigas N."/>
            <person name="Grigoriadou K."/>
            <person name="Maloupa E."/>
            <person name="Willems A."/>
        </authorList>
    </citation>
    <scope>NUCLEOTIDE SEQUENCE</scope>
    <source>
        <strain evidence="13">LMG 28251</strain>
    </source>
</reference>
<comment type="caution">
    <text evidence="13">The sequence shown here is derived from an EMBL/GenBank/DDBJ whole genome shotgun (WGS) entry which is preliminary data.</text>
</comment>
<comment type="function">
    <text evidence="1">Catalyzes the NADPH-dependent reduction of ketopantoate into pantoic acid.</text>
</comment>
<keyword evidence="6" id="KW-0566">Pantothenate biosynthesis</keyword>
<comment type="catalytic activity">
    <reaction evidence="10">
        <text>(R)-pantoate + NADP(+) = 2-dehydropantoate + NADPH + H(+)</text>
        <dbReference type="Rhea" id="RHEA:16233"/>
        <dbReference type="ChEBI" id="CHEBI:11561"/>
        <dbReference type="ChEBI" id="CHEBI:15378"/>
        <dbReference type="ChEBI" id="CHEBI:15980"/>
        <dbReference type="ChEBI" id="CHEBI:57783"/>
        <dbReference type="ChEBI" id="CHEBI:58349"/>
        <dbReference type="EC" id="1.1.1.169"/>
    </reaction>
</comment>
<evidence type="ECO:0000256" key="5">
    <source>
        <dbReference type="ARBA" id="ARBA00019465"/>
    </source>
</evidence>
<dbReference type="PANTHER" id="PTHR21708">
    <property type="entry name" value="PROBABLE 2-DEHYDROPANTOATE 2-REDUCTASE"/>
    <property type="match status" value="1"/>
</dbReference>
<evidence type="ECO:0000256" key="7">
    <source>
        <dbReference type="ARBA" id="ARBA00022857"/>
    </source>
</evidence>
<dbReference type="GO" id="GO:0008677">
    <property type="term" value="F:2-dehydropantoate 2-reductase activity"/>
    <property type="evidence" value="ECO:0007669"/>
    <property type="project" value="UniProtKB-EC"/>
</dbReference>
<comment type="similarity">
    <text evidence="3">Belongs to the ketopantoate reductase family.</text>
</comment>
<dbReference type="InterPro" id="IPR013332">
    <property type="entry name" value="KPR_N"/>
</dbReference>
<reference evidence="13" key="1">
    <citation type="submission" date="2020-01" db="EMBL/GenBank/DDBJ databases">
        <authorList>
            <person name="Rat A."/>
        </authorList>
    </citation>
    <scope>NUCLEOTIDE SEQUENCE</scope>
    <source>
        <strain evidence="13">LMG 28251</strain>
    </source>
</reference>
<dbReference type="AlphaFoldDB" id="A0AAF1JXI8"/>
<dbReference type="Proteomes" id="UP001196068">
    <property type="component" value="Unassembled WGS sequence"/>
</dbReference>
<dbReference type="FunFam" id="1.10.1040.10:FF:000017">
    <property type="entry name" value="2-dehydropantoate 2-reductase"/>
    <property type="match status" value="1"/>
</dbReference>
<dbReference type="FunFam" id="3.40.50.720:FF:000307">
    <property type="entry name" value="2-dehydropantoate 2-reductase"/>
    <property type="match status" value="1"/>
</dbReference>
<evidence type="ECO:0000256" key="6">
    <source>
        <dbReference type="ARBA" id="ARBA00022655"/>
    </source>
</evidence>
<evidence type="ECO:0000256" key="9">
    <source>
        <dbReference type="ARBA" id="ARBA00032024"/>
    </source>
</evidence>
<dbReference type="PANTHER" id="PTHR21708:SF45">
    <property type="entry name" value="2-DEHYDROPANTOATE 2-REDUCTASE"/>
    <property type="match status" value="1"/>
</dbReference>
<dbReference type="RefSeq" id="WP_211875067.1">
    <property type="nucleotide sequence ID" value="NZ_JAAEDH010000016.1"/>
</dbReference>
<organism evidence="13 14">
    <name type="scientific">Plastoroseomonas arctica</name>
    <dbReference type="NCBI Taxonomy" id="1509237"/>
    <lineage>
        <taxon>Bacteria</taxon>
        <taxon>Pseudomonadati</taxon>
        <taxon>Pseudomonadota</taxon>
        <taxon>Alphaproteobacteria</taxon>
        <taxon>Acetobacterales</taxon>
        <taxon>Acetobacteraceae</taxon>
        <taxon>Plastoroseomonas</taxon>
    </lineage>
</organism>
<accession>A0AAF1JXI8</accession>
<sequence length="329" mass="34037">MKICIYGAGAIGGHLAARFAKGGAEVSVIGRGAHLEAIKANGLTVHAFDGVHHSRPHAATTAEELGPQDAVIVTTKAPALPSVAAGIAPLLGRDTSVAFIMNGIPWWYFDRHGGPMDGRRLPEVDPGEAIRAAIGVERAIGGVVYSACSVQSPGVVISEHADIRVYLGEPDGTLSARAHAIADPMAAGGMPCPVVDDIRHRVWGKLMGNLTSGPLCLLSRKDMASTLKDPVLYAAAVRLAEEGAAIAKALGHDLGTSAEARVARSAGIAHKPSILQDLELGRPMEVEALLKLPLRLGREMGVPTPTLELLVALAAQAAEAAGCYSPAAR</sequence>
<dbReference type="Gene3D" id="1.10.1040.10">
    <property type="entry name" value="N-(1-d-carboxylethyl)-l-norvaline Dehydrogenase, domain 2"/>
    <property type="match status" value="1"/>
</dbReference>
<dbReference type="InterPro" id="IPR013752">
    <property type="entry name" value="KPA_reductase"/>
</dbReference>
<evidence type="ECO:0000259" key="11">
    <source>
        <dbReference type="Pfam" id="PF02558"/>
    </source>
</evidence>
<dbReference type="GO" id="GO:0015940">
    <property type="term" value="P:pantothenate biosynthetic process"/>
    <property type="evidence" value="ECO:0007669"/>
    <property type="project" value="UniProtKB-KW"/>
</dbReference>
<dbReference type="NCBIfam" id="NF005089">
    <property type="entry name" value="PRK06522.1-4"/>
    <property type="match status" value="1"/>
</dbReference>
<evidence type="ECO:0000256" key="10">
    <source>
        <dbReference type="ARBA" id="ARBA00048793"/>
    </source>
</evidence>
<protein>
    <recommendedName>
        <fullName evidence="5">2-dehydropantoate 2-reductase</fullName>
        <ecNumber evidence="4">1.1.1.169</ecNumber>
    </recommendedName>
    <alternativeName>
        <fullName evidence="9">Ketopantoate reductase</fullName>
    </alternativeName>
</protein>
<evidence type="ECO:0000256" key="4">
    <source>
        <dbReference type="ARBA" id="ARBA00013014"/>
    </source>
</evidence>
<keyword evidence="14" id="KW-1185">Reference proteome</keyword>
<dbReference type="Pfam" id="PF08546">
    <property type="entry name" value="ApbA_C"/>
    <property type="match status" value="1"/>
</dbReference>
<evidence type="ECO:0000313" key="14">
    <source>
        <dbReference type="Proteomes" id="UP001196068"/>
    </source>
</evidence>
<feature type="domain" description="Ketopantoate reductase C-terminal" evidence="12">
    <location>
        <begin position="197"/>
        <end position="316"/>
    </location>
</feature>
<dbReference type="GO" id="GO:0005737">
    <property type="term" value="C:cytoplasm"/>
    <property type="evidence" value="ECO:0007669"/>
    <property type="project" value="TreeGrafter"/>
</dbReference>
<proteinExistence type="inferred from homology"/>
<dbReference type="InterPro" id="IPR013328">
    <property type="entry name" value="6PGD_dom2"/>
</dbReference>
<dbReference type="Pfam" id="PF02558">
    <property type="entry name" value="ApbA"/>
    <property type="match status" value="1"/>
</dbReference>
<dbReference type="EMBL" id="JAAEDH010000016">
    <property type="protein sequence ID" value="MBR0656221.1"/>
    <property type="molecule type" value="Genomic_DNA"/>
</dbReference>
<evidence type="ECO:0000313" key="13">
    <source>
        <dbReference type="EMBL" id="MBR0656221.1"/>
    </source>
</evidence>
<keyword evidence="8" id="KW-0560">Oxidoreductase</keyword>
<dbReference type="InterPro" id="IPR008927">
    <property type="entry name" value="6-PGluconate_DH-like_C_sf"/>
</dbReference>
<keyword evidence="7" id="KW-0521">NADP</keyword>
<dbReference type="InterPro" id="IPR036291">
    <property type="entry name" value="NAD(P)-bd_dom_sf"/>
</dbReference>
<comment type="pathway">
    <text evidence="2">Cofactor biosynthesis; (R)-pantothenate biosynthesis; (R)-pantoate from 3-methyl-2-oxobutanoate: step 2/2.</text>
</comment>
<dbReference type="InterPro" id="IPR051402">
    <property type="entry name" value="KPR-Related"/>
</dbReference>
<dbReference type="EC" id="1.1.1.169" evidence="4"/>
<dbReference type="SUPFAM" id="SSF48179">
    <property type="entry name" value="6-phosphogluconate dehydrogenase C-terminal domain-like"/>
    <property type="match status" value="1"/>
</dbReference>